<reference evidence="1" key="1">
    <citation type="submission" date="2012-04" db="EMBL/GenBank/DDBJ databases">
        <title>The Genome Sequence of Loa loa.</title>
        <authorList>
            <consortium name="The Broad Institute Genome Sequencing Platform"/>
            <consortium name="Broad Institute Genome Sequencing Center for Infectious Disease"/>
            <person name="Nutman T.B."/>
            <person name="Fink D.L."/>
            <person name="Russ C."/>
            <person name="Young S."/>
            <person name="Zeng Q."/>
            <person name="Gargeya S."/>
            <person name="Alvarado L."/>
            <person name="Berlin A."/>
            <person name="Chapman S.B."/>
            <person name="Chen Z."/>
            <person name="Freedman E."/>
            <person name="Gellesch M."/>
            <person name="Goldberg J."/>
            <person name="Griggs A."/>
            <person name="Gujja S."/>
            <person name="Heilman E.R."/>
            <person name="Heiman D."/>
            <person name="Howarth C."/>
            <person name="Mehta T."/>
            <person name="Neiman D."/>
            <person name="Pearson M."/>
            <person name="Roberts A."/>
            <person name="Saif S."/>
            <person name="Shea T."/>
            <person name="Shenoy N."/>
            <person name="Sisk P."/>
            <person name="Stolte C."/>
            <person name="Sykes S."/>
            <person name="White J."/>
            <person name="Yandava C."/>
            <person name="Haas B."/>
            <person name="Henn M.R."/>
            <person name="Nusbaum C."/>
            <person name="Birren B."/>
        </authorList>
    </citation>
    <scope>NUCLEOTIDE SEQUENCE [LARGE SCALE GENOMIC DNA]</scope>
</reference>
<organism evidence="1">
    <name type="scientific">Loa loa</name>
    <name type="common">Eye worm</name>
    <name type="synonym">Filaria loa</name>
    <dbReference type="NCBI Taxonomy" id="7209"/>
    <lineage>
        <taxon>Eukaryota</taxon>
        <taxon>Metazoa</taxon>
        <taxon>Ecdysozoa</taxon>
        <taxon>Nematoda</taxon>
        <taxon>Chromadorea</taxon>
        <taxon>Rhabditida</taxon>
        <taxon>Spirurina</taxon>
        <taxon>Spiruromorpha</taxon>
        <taxon>Filarioidea</taxon>
        <taxon>Onchocercidae</taxon>
        <taxon>Loa</taxon>
    </lineage>
</organism>
<evidence type="ECO:0000313" key="1">
    <source>
        <dbReference type="EMBL" id="EFO16109.1"/>
    </source>
</evidence>
<proteinExistence type="predicted"/>
<accession>A0A1S0TLC0</accession>
<dbReference type="AlphaFoldDB" id="A0A1S0TLC0"/>
<protein>
    <submittedName>
        <fullName evidence="1">Uncharacterized protein</fullName>
    </submittedName>
</protein>
<dbReference type="CTD" id="9949860"/>
<dbReference type="EMBL" id="JH712940">
    <property type="protein sequence ID" value="EFO16109.1"/>
    <property type="molecule type" value="Genomic_DNA"/>
</dbReference>
<name>A0A1S0TLC0_LOALO</name>
<dbReference type="GeneID" id="9949860"/>
<gene>
    <name evidence="1" type="ORF">LOAG_12399</name>
</gene>
<sequence length="105" mass="12454">MRKDPALLKKERLKLNFGIPTMKQPLFLDKWEIKFLVTYLQHRLFFEENHWTPGQAILFGREKPINMIPAACIPCLVLLFTSYKDHLKILDGFVLRTSFEWIFAS</sequence>
<dbReference type="InParanoid" id="A0A1S0TLC0"/>
<dbReference type="KEGG" id="loa:LOAG_12399"/>
<dbReference type="RefSeq" id="XP_003147960.1">
    <property type="nucleotide sequence ID" value="XM_003147912.1"/>
</dbReference>